<dbReference type="SUPFAM" id="SSF53067">
    <property type="entry name" value="Actin-like ATPase domain"/>
    <property type="match status" value="1"/>
</dbReference>
<gene>
    <name evidence="1" type="primary">anmK</name>
    <name evidence="2" type="ordered locus">Fraau_0037</name>
</gene>
<dbReference type="InterPro" id="IPR005338">
    <property type="entry name" value="Anhydro_N_Ac-Mur_kinase"/>
</dbReference>
<keyword evidence="1" id="KW-0808">Transferase</keyword>
<dbReference type="CDD" id="cd24050">
    <property type="entry name" value="ASKHA_NBD_ANMK"/>
    <property type="match status" value="1"/>
</dbReference>
<dbReference type="AlphaFoldDB" id="H8KZ57"/>
<dbReference type="UniPathway" id="UPA00343"/>
<dbReference type="HAMAP" id="MF_01270">
    <property type="entry name" value="AnhMurNAc_kinase"/>
    <property type="match status" value="1"/>
</dbReference>
<dbReference type="PANTHER" id="PTHR30605">
    <property type="entry name" value="ANHYDRO-N-ACETYLMURAMIC ACID KINASE"/>
    <property type="match status" value="1"/>
</dbReference>
<dbReference type="NCBIfam" id="NF007139">
    <property type="entry name" value="PRK09585.1-3"/>
    <property type="match status" value="1"/>
</dbReference>
<comment type="catalytic activity">
    <reaction evidence="1">
        <text>1,6-anhydro-N-acetyl-beta-muramate + ATP + H2O = N-acetyl-D-muramate 6-phosphate + ADP + H(+)</text>
        <dbReference type="Rhea" id="RHEA:24952"/>
        <dbReference type="ChEBI" id="CHEBI:15377"/>
        <dbReference type="ChEBI" id="CHEBI:15378"/>
        <dbReference type="ChEBI" id="CHEBI:30616"/>
        <dbReference type="ChEBI" id="CHEBI:58690"/>
        <dbReference type="ChEBI" id="CHEBI:58722"/>
        <dbReference type="ChEBI" id="CHEBI:456216"/>
        <dbReference type="EC" id="2.7.1.170"/>
    </reaction>
</comment>
<dbReference type="PANTHER" id="PTHR30605:SF0">
    <property type="entry name" value="ANHYDRO-N-ACETYLMURAMIC ACID KINASE"/>
    <property type="match status" value="1"/>
</dbReference>
<evidence type="ECO:0000313" key="2">
    <source>
        <dbReference type="EMBL" id="AFC84548.1"/>
    </source>
</evidence>
<dbReference type="InterPro" id="IPR043129">
    <property type="entry name" value="ATPase_NBD"/>
</dbReference>
<dbReference type="EMBL" id="CP003350">
    <property type="protein sequence ID" value="AFC84548.1"/>
    <property type="molecule type" value="Genomic_DNA"/>
</dbReference>
<proteinExistence type="inferred from homology"/>
<dbReference type="RefSeq" id="WP_014401554.1">
    <property type="nucleotide sequence ID" value="NC_017033.1"/>
</dbReference>
<dbReference type="GO" id="GO:0097175">
    <property type="term" value="P:1,6-anhydro-N-acetyl-beta-muramic acid catabolic process"/>
    <property type="evidence" value="ECO:0007669"/>
    <property type="project" value="UniProtKB-UniRule"/>
</dbReference>
<dbReference type="Pfam" id="PF03702">
    <property type="entry name" value="AnmK"/>
    <property type="match status" value="1"/>
</dbReference>
<dbReference type="GO" id="GO:0009254">
    <property type="term" value="P:peptidoglycan turnover"/>
    <property type="evidence" value="ECO:0007669"/>
    <property type="project" value="UniProtKB-UniRule"/>
</dbReference>
<dbReference type="EC" id="2.7.1.170" evidence="1"/>
<dbReference type="STRING" id="767434.Fraau_0037"/>
<organism evidence="2 3">
    <name type="scientific">Frateuria aurantia (strain ATCC 33424 / DSM 6220 / KCTC 2777 / LMG 1558 / NBRC 3245 / NCIMB 13370)</name>
    <name type="common">Acetobacter aurantius</name>
    <dbReference type="NCBI Taxonomy" id="767434"/>
    <lineage>
        <taxon>Bacteria</taxon>
        <taxon>Pseudomonadati</taxon>
        <taxon>Pseudomonadota</taxon>
        <taxon>Gammaproteobacteria</taxon>
        <taxon>Lysobacterales</taxon>
        <taxon>Rhodanobacteraceae</taxon>
        <taxon>Frateuria</taxon>
    </lineage>
</organism>
<dbReference type="GO" id="GO:0005524">
    <property type="term" value="F:ATP binding"/>
    <property type="evidence" value="ECO:0007669"/>
    <property type="project" value="UniProtKB-UniRule"/>
</dbReference>
<accession>H8KZ57</accession>
<keyword evidence="1" id="KW-0119">Carbohydrate metabolism</keyword>
<feature type="binding site" evidence="1">
    <location>
        <begin position="13"/>
        <end position="20"/>
    </location>
    <ligand>
        <name>ATP</name>
        <dbReference type="ChEBI" id="CHEBI:30616"/>
    </ligand>
</feature>
<dbReference type="KEGG" id="fau:Fraau_0037"/>
<dbReference type="GO" id="GO:0016301">
    <property type="term" value="F:kinase activity"/>
    <property type="evidence" value="ECO:0007669"/>
    <property type="project" value="UniProtKB-KW"/>
</dbReference>
<keyword evidence="1" id="KW-0418">Kinase</keyword>
<evidence type="ECO:0000256" key="1">
    <source>
        <dbReference type="HAMAP-Rule" id="MF_01270"/>
    </source>
</evidence>
<dbReference type="UniPathway" id="UPA00544"/>
<comment type="similarity">
    <text evidence="1">Belongs to the anhydro-N-acetylmuramic acid kinase family.</text>
</comment>
<keyword evidence="1" id="KW-0547">Nucleotide-binding</keyword>
<comment type="pathway">
    <text evidence="1">Cell wall biogenesis; peptidoglycan recycling.</text>
</comment>
<dbReference type="GO" id="GO:0016773">
    <property type="term" value="F:phosphotransferase activity, alcohol group as acceptor"/>
    <property type="evidence" value="ECO:0007669"/>
    <property type="project" value="UniProtKB-UniRule"/>
</dbReference>
<evidence type="ECO:0000313" key="3">
    <source>
        <dbReference type="Proteomes" id="UP000005234"/>
    </source>
</evidence>
<dbReference type="Gene3D" id="3.30.420.40">
    <property type="match status" value="2"/>
</dbReference>
<reference evidence="2" key="1">
    <citation type="submission" date="2012-02" db="EMBL/GenBank/DDBJ databases">
        <title>The complete genome of Frateuria aurantia DSM 6220.</title>
        <authorList>
            <consortium name="US DOE Joint Genome Institute (JGI-PGF)"/>
            <person name="Lucas S."/>
            <person name="Copeland A."/>
            <person name="Lapidus A."/>
            <person name="Glavina del Rio T."/>
            <person name="Dalin E."/>
            <person name="Tice H."/>
            <person name="Bruce D."/>
            <person name="Goodwin L."/>
            <person name="Pitluck S."/>
            <person name="Peters L."/>
            <person name="Ovchinnikova G."/>
            <person name="Teshima H."/>
            <person name="Kyrpides N."/>
            <person name="Mavromatis K."/>
            <person name="Ivanova N."/>
            <person name="Brettin T."/>
            <person name="Detter J.C."/>
            <person name="Han C."/>
            <person name="Larimer F."/>
            <person name="Land M."/>
            <person name="Hauser L."/>
            <person name="Markowitz V."/>
            <person name="Cheng J.-F."/>
            <person name="Hugenholtz P."/>
            <person name="Woyke T."/>
            <person name="Wu D."/>
            <person name="Brambilla E."/>
            <person name="Klenk H.-P."/>
            <person name="Eisen J.A."/>
        </authorList>
    </citation>
    <scope>NUCLEOTIDE SEQUENCE</scope>
    <source>
        <strain evidence="2">DSM 6220</strain>
    </source>
</reference>
<protein>
    <recommendedName>
        <fullName evidence="1">Anhydro-N-acetylmuramic acid kinase</fullName>
        <ecNumber evidence="1">2.7.1.170</ecNumber>
    </recommendedName>
    <alternativeName>
        <fullName evidence="1">AnhMurNAc kinase</fullName>
    </alternativeName>
</protein>
<comment type="function">
    <text evidence="1">Catalyzes the specific phosphorylation of 1,6-anhydro-N-acetylmuramic acid (anhMurNAc) with the simultaneous cleavage of the 1,6-anhydro ring, generating MurNAc-6-P. Is required for the utilization of anhMurNAc either imported from the medium or derived from its own cell wall murein, and thus plays a role in cell wall recycling.</text>
</comment>
<dbReference type="Proteomes" id="UP000005234">
    <property type="component" value="Chromosome"/>
</dbReference>
<name>H8KZ57_FRAAD</name>
<dbReference type="OrthoDB" id="9763949at2"/>
<dbReference type="GO" id="GO:0006040">
    <property type="term" value="P:amino sugar metabolic process"/>
    <property type="evidence" value="ECO:0007669"/>
    <property type="project" value="InterPro"/>
</dbReference>
<keyword evidence="1" id="KW-0067">ATP-binding</keyword>
<comment type="pathway">
    <text evidence="1">Amino-sugar metabolism; 1,6-anhydro-N-acetylmuramate degradation.</text>
</comment>
<dbReference type="HOGENOM" id="CLU_038782_0_0_6"/>
<keyword evidence="3" id="KW-1185">Reference proteome</keyword>
<dbReference type="eggNOG" id="COG2377">
    <property type="taxonomic scope" value="Bacteria"/>
</dbReference>
<sequence>MAEATLFVGLISGTSVDGIDAALVRFDGEIPRLLSGLTHPWPEPLRQRILELSQRADGLVGLDDYGQLDVAIGQSFAAATQALLKQAGISASAVRAIGSHGQTMRHRPQGPQPFTLQIGDPAVIAETCDIDVVADFRRADVAAGGQGAPLLPILHARLLGRSGCTTVVANLGGIANITIIHADGRVQGFDTGPANGLLDAWFHRHHPGHYDHDGLFAASGRVRQDLLQDMLQDPYFAAPPPKSTGREYFQLAWLERHTLTGCSAEDIQASLLELTARSLGDAIRAHAPAAEQVWLCGGGIHNPLLVQRIAACLPGISVDTTAAAGIDPDYIEAIAFAWLARQRLLGRPGNLPQVTGARGLRQLGAIYPRPDHFI</sequence>